<dbReference type="AlphaFoldDB" id="A0A0L0NS66"/>
<evidence type="ECO:0000313" key="2">
    <source>
        <dbReference type="Proteomes" id="UP000037122"/>
    </source>
</evidence>
<protein>
    <submittedName>
        <fullName evidence="1">Uncharacterized protein</fullName>
    </submittedName>
</protein>
<proteinExistence type="predicted"/>
<dbReference type="VEuPathDB" id="FungiDB:QG37_06739"/>
<organism evidence="1 2">
    <name type="scientific">Candidozyma auris</name>
    <name type="common">Yeast</name>
    <name type="synonym">Candida auris</name>
    <dbReference type="NCBI Taxonomy" id="498019"/>
    <lineage>
        <taxon>Eukaryota</taxon>
        <taxon>Fungi</taxon>
        <taxon>Dikarya</taxon>
        <taxon>Ascomycota</taxon>
        <taxon>Saccharomycotina</taxon>
        <taxon>Pichiomycetes</taxon>
        <taxon>Metschnikowiaceae</taxon>
        <taxon>Candidozyma</taxon>
    </lineage>
</organism>
<reference evidence="2" key="1">
    <citation type="journal article" date="2015" name="BMC Genomics">
        <title>Draft genome of a commonly misdiagnosed multidrug resistant pathogen Candida auris.</title>
        <authorList>
            <person name="Chatterjee S."/>
            <person name="Alampalli S.V."/>
            <person name="Nageshan R.K."/>
            <person name="Chettiar S.T."/>
            <person name="Joshi S."/>
            <person name="Tatu U.S."/>
        </authorList>
    </citation>
    <scope>NUCLEOTIDE SEQUENCE [LARGE SCALE GENOMIC DNA]</scope>
    <source>
        <strain evidence="2">6684</strain>
    </source>
</reference>
<dbReference type="EMBL" id="LGST01000048">
    <property type="protein sequence ID" value="KND96869.1"/>
    <property type="molecule type" value="Genomic_DNA"/>
</dbReference>
<name>A0A0L0NS66_CANAR</name>
<evidence type="ECO:0000313" key="1">
    <source>
        <dbReference type="EMBL" id="KND96869.1"/>
    </source>
</evidence>
<accession>A0A0L0NS66</accession>
<gene>
    <name evidence="1" type="ORF">QG37_06739</name>
</gene>
<comment type="caution">
    <text evidence="1">The sequence shown here is derived from an EMBL/GenBank/DDBJ whole genome shotgun (WGS) entry which is preliminary data.</text>
</comment>
<sequence>MLADISGFDNFFFLERFYESNLARGFKMAAKNNVRWSRQVSSQRHKFKFASYFELKILQLKPQKKKTRRWAQSH</sequence>
<dbReference type="Proteomes" id="UP000037122">
    <property type="component" value="Unassembled WGS sequence"/>
</dbReference>